<evidence type="ECO:0000313" key="6">
    <source>
        <dbReference type="Proteomes" id="UP000014463"/>
    </source>
</evidence>
<dbReference type="RefSeq" id="WP_016414888.1">
    <property type="nucleotide sequence ID" value="NZ_AUAB01000027.1"/>
</dbReference>
<protein>
    <recommendedName>
        <fullName evidence="7">Glycosyltransferase subfamily 4-like N-terminal domain-containing protein</fullName>
    </recommendedName>
</protein>
<dbReference type="OrthoDB" id="3180470at2"/>
<dbReference type="eggNOG" id="COG0438">
    <property type="taxonomic scope" value="Bacteria"/>
</dbReference>
<comment type="caution">
    <text evidence="5">The sequence shown here is derived from an EMBL/GenBank/DDBJ whole genome shotgun (WGS) entry which is preliminary data.</text>
</comment>
<name>S2LHM5_LITA3</name>
<sequence length="392" mass="43992">MKKVLYISPFFYPEPISTGKWNSILCQAISKRADCTVDVFCMYPFYPQWKIDLSDQQLPGIKIKRVGKGVRFFRSQAINRMILEIYFSVRVLFEMVRNRKKYDYFVCVLPPSLFAFFVSLFNTKKGKVISIVHDLQSIYASQKTGFVWGVIKKLIDSVESYHFRRADKIISLSSEMKEEVARNGGDLAKSSVCYPFVTLAKNSSGPEVSAAKHDSQWGSLDVVYSGALGEKQNPKALLEIFSQVNKEGQKVNAHVFSCGHYYESLKAEYHEAVRFHDLVPEEQLPDLLAASYLHVVPQAEGTSSGSLPSKLPNLLAAGVPILLITDPDSEVASLLSGVAGVEICQSWDKSLITEKIAEMIDSDFNKSELIASRTETLKNFEIDNLVENILEV</sequence>
<dbReference type="Gene3D" id="3.40.50.2000">
    <property type="entry name" value="Glycogen Phosphorylase B"/>
    <property type="match status" value="2"/>
</dbReference>
<proteinExistence type="predicted"/>
<organism evidence="5 6">
    <name type="scientific">Litchfieldella anticariensis (strain DSM 16096 / CECT 5854 / CIP 108499 / LMG 22089 / FP35)</name>
    <name type="common">Halomonas anticariensis</name>
    <dbReference type="NCBI Taxonomy" id="1121939"/>
    <lineage>
        <taxon>Bacteria</taxon>
        <taxon>Pseudomonadati</taxon>
        <taxon>Pseudomonadota</taxon>
        <taxon>Gammaproteobacteria</taxon>
        <taxon>Oceanospirillales</taxon>
        <taxon>Halomonadaceae</taxon>
        <taxon>Litchfieldella</taxon>
    </lineage>
</organism>
<keyword evidence="6" id="KW-1185">Reference proteome</keyword>
<dbReference type="Proteomes" id="UP000014463">
    <property type="component" value="Unassembled WGS sequence"/>
</dbReference>
<feature type="domain" description="Glycosyltransferase subfamily 4-like N-terminal" evidence="4">
    <location>
        <begin position="34"/>
        <end position="199"/>
    </location>
</feature>
<gene>
    <name evidence="5" type="ORF">L861_02255</name>
</gene>
<feature type="transmembrane region" description="Helical" evidence="2">
    <location>
        <begin position="102"/>
        <end position="121"/>
    </location>
</feature>
<evidence type="ECO:0000259" key="4">
    <source>
        <dbReference type="Pfam" id="PF13439"/>
    </source>
</evidence>
<accession>S2LHM5</accession>
<dbReference type="AlphaFoldDB" id="S2LHM5"/>
<reference evidence="5 6" key="1">
    <citation type="journal article" date="2013" name="Genome Announc.">
        <title>Draft genome sequence of the moderately halophilic gammaproteobacterium Halomonas anticariensis FP35.</title>
        <authorList>
            <person name="Tahrioui A."/>
            <person name="Quesada E."/>
            <person name="Llamas I."/>
        </authorList>
    </citation>
    <scope>NUCLEOTIDE SEQUENCE [LARGE SCALE GENOMIC DNA]</scope>
    <source>
        <strain evidence="6">DSM 16096 / CECT 5854 / LMG 22089 / FP35</strain>
    </source>
</reference>
<dbReference type="PANTHER" id="PTHR46401:SF2">
    <property type="entry name" value="GLYCOSYLTRANSFERASE WBBK-RELATED"/>
    <property type="match status" value="1"/>
</dbReference>
<evidence type="ECO:0000256" key="1">
    <source>
        <dbReference type="ARBA" id="ARBA00022679"/>
    </source>
</evidence>
<dbReference type="InterPro" id="IPR001296">
    <property type="entry name" value="Glyco_trans_1"/>
</dbReference>
<dbReference type="SUPFAM" id="SSF53756">
    <property type="entry name" value="UDP-Glycosyltransferase/glycogen phosphorylase"/>
    <property type="match status" value="1"/>
</dbReference>
<evidence type="ECO:0000259" key="3">
    <source>
        <dbReference type="Pfam" id="PF00534"/>
    </source>
</evidence>
<dbReference type="Pfam" id="PF13439">
    <property type="entry name" value="Glyco_transf_4"/>
    <property type="match status" value="1"/>
</dbReference>
<dbReference type="STRING" id="1121939.L861_02255"/>
<dbReference type="PANTHER" id="PTHR46401">
    <property type="entry name" value="GLYCOSYLTRANSFERASE WBBK-RELATED"/>
    <property type="match status" value="1"/>
</dbReference>
<feature type="domain" description="Glycosyl transferase family 1" evidence="3">
    <location>
        <begin position="218"/>
        <end position="363"/>
    </location>
</feature>
<dbReference type="PATRIC" id="fig|1121939.11.peg.419"/>
<evidence type="ECO:0000313" key="5">
    <source>
        <dbReference type="EMBL" id="EPC04156.1"/>
    </source>
</evidence>
<keyword evidence="1" id="KW-0808">Transferase</keyword>
<dbReference type="EMBL" id="ASTJ01000011">
    <property type="protein sequence ID" value="EPC04156.1"/>
    <property type="molecule type" value="Genomic_DNA"/>
</dbReference>
<dbReference type="Pfam" id="PF00534">
    <property type="entry name" value="Glycos_transf_1"/>
    <property type="match status" value="1"/>
</dbReference>
<dbReference type="GO" id="GO:0016757">
    <property type="term" value="F:glycosyltransferase activity"/>
    <property type="evidence" value="ECO:0007669"/>
    <property type="project" value="InterPro"/>
</dbReference>
<keyword evidence="2" id="KW-0472">Membrane</keyword>
<evidence type="ECO:0008006" key="7">
    <source>
        <dbReference type="Google" id="ProtNLM"/>
    </source>
</evidence>
<evidence type="ECO:0000256" key="2">
    <source>
        <dbReference type="SAM" id="Phobius"/>
    </source>
</evidence>
<keyword evidence="2" id="KW-1133">Transmembrane helix</keyword>
<keyword evidence="2" id="KW-0812">Transmembrane</keyword>
<dbReference type="InterPro" id="IPR028098">
    <property type="entry name" value="Glyco_trans_4-like_N"/>
</dbReference>